<dbReference type="PANTHER" id="PTHR36102">
    <property type="entry name" value="CHROMOSOME 10, WHOLE GENOME SHOTGUN SEQUENCE"/>
    <property type="match status" value="1"/>
</dbReference>
<evidence type="ECO:0000256" key="1">
    <source>
        <dbReference type="SAM" id="MobiDB-lite"/>
    </source>
</evidence>
<feature type="compositionally biased region" description="Low complexity" evidence="1">
    <location>
        <begin position="484"/>
        <end position="520"/>
    </location>
</feature>
<protein>
    <recommendedName>
        <fullName evidence="2">Subtelomeric hrmA-associated cluster protein AFUB-079030/YDR124W-like helical bundle domain-containing protein</fullName>
    </recommendedName>
</protein>
<feature type="compositionally biased region" description="Basic residues" evidence="1">
    <location>
        <begin position="147"/>
        <end position="157"/>
    </location>
</feature>
<dbReference type="Proteomes" id="UP001270362">
    <property type="component" value="Unassembled WGS sequence"/>
</dbReference>
<comment type="caution">
    <text evidence="3">The sequence shown here is derived from an EMBL/GenBank/DDBJ whole genome shotgun (WGS) entry which is preliminary data.</text>
</comment>
<organism evidence="3 4">
    <name type="scientific">Podospora appendiculata</name>
    <dbReference type="NCBI Taxonomy" id="314037"/>
    <lineage>
        <taxon>Eukaryota</taxon>
        <taxon>Fungi</taxon>
        <taxon>Dikarya</taxon>
        <taxon>Ascomycota</taxon>
        <taxon>Pezizomycotina</taxon>
        <taxon>Sordariomycetes</taxon>
        <taxon>Sordariomycetidae</taxon>
        <taxon>Sordariales</taxon>
        <taxon>Podosporaceae</taxon>
        <taxon>Podospora</taxon>
    </lineage>
</organism>
<feature type="compositionally biased region" description="Polar residues" evidence="1">
    <location>
        <begin position="369"/>
        <end position="389"/>
    </location>
</feature>
<feature type="region of interest" description="Disordered" evidence="1">
    <location>
        <begin position="562"/>
        <end position="601"/>
    </location>
</feature>
<feature type="region of interest" description="Disordered" evidence="1">
    <location>
        <begin position="346"/>
        <end position="395"/>
    </location>
</feature>
<evidence type="ECO:0000313" key="3">
    <source>
        <dbReference type="EMBL" id="KAK3692101.1"/>
    </source>
</evidence>
<evidence type="ECO:0000259" key="2">
    <source>
        <dbReference type="Pfam" id="PF11001"/>
    </source>
</evidence>
<feature type="domain" description="Subtelomeric hrmA-associated cluster protein AFUB-079030/YDR124W-like helical bundle" evidence="2">
    <location>
        <begin position="177"/>
        <end position="322"/>
    </location>
</feature>
<feature type="region of interest" description="Disordered" evidence="1">
    <location>
        <begin position="484"/>
        <end position="529"/>
    </location>
</feature>
<keyword evidence="4" id="KW-1185">Reference proteome</keyword>
<feature type="compositionally biased region" description="Acidic residues" evidence="1">
    <location>
        <begin position="351"/>
        <end position="360"/>
    </location>
</feature>
<sequence>MVTDWMRNAQARAHAQPQWQRHASLEQVAHDGRYHEPGAFRPLPMTVERALREQCHIPVAKFFLAVQLDNGQPAYFSGPEPVPEGAISRMFSMDRFLNNQRGAGSIAGSVSDDSGFPFDDPYYSDHRLSERRLDQAMELYYGASRPANRRKRARARRATNDDDEPLVSTSRRRGINIGNAEEVWSFYDLRFRNCQQTACKLIGKAWVKAVAPKKQSTHPYTGDRIPDWWPTGPFGSGKTDYVRHREPDHLLKKERVHLICHILRMIVQPPEKQHPNIQALKLNVTKLEELTNDTLSSFFSDKNNANNAKKKPFLKEIFKVAHAEEEYLRGQRDAGTEIFVMSDDKGADSYLSDDEDEDEPCPTPIGVSPATTPSSHCMLSTKSATDSPASNPPPVGVHFLGPIPTRSSHYTSTVMPTNLSSEQHSFAEGSTELQSQVNSMQLHDMLPSQHHTARRTSLFNSPTEYPNACGPAGLYSGTTSWSQQATSTAGSAPLYTFPPQQQHQQQQPPPQTQTQTHTQPSPSPGSIFAAPQTMVQSQQQYVGTSFDSLPHPGGMYRNGSIGQAPVAQQPSYGSYMAHDGRPLPGAGPKHEPLTKTENFHG</sequence>
<dbReference type="Pfam" id="PF11001">
    <property type="entry name" value="AFUB_07903_YDR124W_hel"/>
    <property type="match status" value="1"/>
</dbReference>
<dbReference type="InterPro" id="IPR047092">
    <property type="entry name" value="AFUB_07903/YDR124W-like_hel"/>
</dbReference>
<reference evidence="3" key="2">
    <citation type="submission" date="2023-06" db="EMBL/GenBank/DDBJ databases">
        <authorList>
            <consortium name="Lawrence Berkeley National Laboratory"/>
            <person name="Haridas S."/>
            <person name="Hensen N."/>
            <person name="Bonometti L."/>
            <person name="Westerberg I."/>
            <person name="Brannstrom I.O."/>
            <person name="Guillou S."/>
            <person name="Cros-Aarteil S."/>
            <person name="Calhoun S."/>
            <person name="Kuo A."/>
            <person name="Mondo S."/>
            <person name="Pangilinan J."/>
            <person name="Riley R."/>
            <person name="Labutti K."/>
            <person name="Andreopoulos B."/>
            <person name="Lipzen A."/>
            <person name="Chen C."/>
            <person name="Yanf M."/>
            <person name="Daum C."/>
            <person name="Ng V."/>
            <person name="Clum A."/>
            <person name="Steindorff A."/>
            <person name="Ohm R."/>
            <person name="Martin F."/>
            <person name="Silar P."/>
            <person name="Natvig D."/>
            <person name="Lalanne C."/>
            <person name="Gautier V."/>
            <person name="Ament-Velasquez S.L."/>
            <person name="Kruys A."/>
            <person name="Hutchinson M.I."/>
            <person name="Powell A.J."/>
            <person name="Barry K."/>
            <person name="Miller A.N."/>
            <person name="Grigoriev I.V."/>
            <person name="Debuchy R."/>
            <person name="Gladieux P."/>
            <person name="Thoren M.H."/>
            <person name="Johannesson H."/>
        </authorList>
    </citation>
    <scope>NUCLEOTIDE SEQUENCE</scope>
    <source>
        <strain evidence="3">CBS 314.62</strain>
    </source>
</reference>
<feature type="compositionally biased region" description="Basic and acidic residues" evidence="1">
    <location>
        <begin position="588"/>
        <end position="601"/>
    </location>
</feature>
<gene>
    <name evidence="3" type="ORF">B0T22DRAFT_4198</name>
</gene>
<name>A0AAE0XF31_9PEZI</name>
<reference evidence="3" key="1">
    <citation type="journal article" date="2023" name="Mol. Phylogenet. Evol.">
        <title>Genome-scale phylogeny and comparative genomics of the fungal order Sordariales.</title>
        <authorList>
            <person name="Hensen N."/>
            <person name="Bonometti L."/>
            <person name="Westerberg I."/>
            <person name="Brannstrom I.O."/>
            <person name="Guillou S."/>
            <person name="Cros-Aarteil S."/>
            <person name="Calhoun S."/>
            <person name="Haridas S."/>
            <person name="Kuo A."/>
            <person name="Mondo S."/>
            <person name="Pangilinan J."/>
            <person name="Riley R."/>
            <person name="LaButti K."/>
            <person name="Andreopoulos B."/>
            <person name="Lipzen A."/>
            <person name="Chen C."/>
            <person name="Yan M."/>
            <person name="Daum C."/>
            <person name="Ng V."/>
            <person name="Clum A."/>
            <person name="Steindorff A."/>
            <person name="Ohm R.A."/>
            <person name="Martin F."/>
            <person name="Silar P."/>
            <person name="Natvig D.O."/>
            <person name="Lalanne C."/>
            <person name="Gautier V."/>
            <person name="Ament-Velasquez S.L."/>
            <person name="Kruys A."/>
            <person name="Hutchinson M.I."/>
            <person name="Powell A.J."/>
            <person name="Barry K."/>
            <person name="Miller A.N."/>
            <person name="Grigoriev I.V."/>
            <person name="Debuchy R."/>
            <person name="Gladieux P."/>
            <person name="Hiltunen Thoren M."/>
            <person name="Johannesson H."/>
        </authorList>
    </citation>
    <scope>NUCLEOTIDE SEQUENCE</scope>
    <source>
        <strain evidence="3">CBS 314.62</strain>
    </source>
</reference>
<dbReference type="PANTHER" id="PTHR36102:SF1">
    <property type="entry name" value="YDR124W-LIKE HELICAL BUNDLE DOMAIN-CONTAINING PROTEIN"/>
    <property type="match status" value="1"/>
</dbReference>
<feature type="region of interest" description="Disordered" evidence="1">
    <location>
        <begin position="147"/>
        <end position="167"/>
    </location>
</feature>
<accession>A0AAE0XF31</accession>
<evidence type="ECO:0000313" key="4">
    <source>
        <dbReference type="Proteomes" id="UP001270362"/>
    </source>
</evidence>
<dbReference type="InterPro" id="IPR021264">
    <property type="entry name" value="AFUB_079030/YDR124W-like"/>
</dbReference>
<dbReference type="EMBL" id="JAULSO010000001">
    <property type="protein sequence ID" value="KAK3692101.1"/>
    <property type="molecule type" value="Genomic_DNA"/>
</dbReference>
<dbReference type="AlphaFoldDB" id="A0AAE0XF31"/>
<proteinExistence type="predicted"/>